<reference evidence="1 2" key="1">
    <citation type="submission" date="2016-03" db="EMBL/GenBank/DDBJ databases">
        <title>Niastella vici sp. nov., isolated from farmland soil.</title>
        <authorList>
            <person name="Chen L."/>
            <person name="Wang D."/>
            <person name="Yang S."/>
            <person name="Wang G."/>
        </authorList>
    </citation>
    <scope>NUCLEOTIDE SEQUENCE [LARGE SCALE GENOMIC DNA]</scope>
    <source>
        <strain evidence="1 2">DJ57</strain>
    </source>
</reference>
<dbReference type="Proteomes" id="UP000192796">
    <property type="component" value="Unassembled WGS sequence"/>
</dbReference>
<comment type="caution">
    <text evidence="1">The sequence shown here is derived from an EMBL/GenBank/DDBJ whole genome shotgun (WGS) entry which is preliminary data.</text>
</comment>
<keyword evidence="2" id="KW-1185">Reference proteome</keyword>
<sequence length="84" mass="9757">MYEIVNASYQMFQAYTEMKKGNKGLLWIKKQAEQNKRAGFVINVSYMCIELKIQPAIASEKNEATLFRIASLIERSQERICYSV</sequence>
<evidence type="ECO:0000313" key="2">
    <source>
        <dbReference type="Proteomes" id="UP000192796"/>
    </source>
</evidence>
<proteinExistence type="predicted"/>
<accession>A0A1V9FRY7</accession>
<evidence type="ECO:0000313" key="1">
    <source>
        <dbReference type="EMBL" id="OQP61125.1"/>
    </source>
</evidence>
<gene>
    <name evidence="1" type="ORF">A3860_05245</name>
</gene>
<organism evidence="1 2">
    <name type="scientific">Niastella vici</name>
    <dbReference type="NCBI Taxonomy" id="1703345"/>
    <lineage>
        <taxon>Bacteria</taxon>
        <taxon>Pseudomonadati</taxon>
        <taxon>Bacteroidota</taxon>
        <taxon>Chitinophagia</taxon>
        <taxon>Chitinophagales</taxon>
        <taxon>Chitinophagaceae</taxon>
        <taxon>Niastella</taxon>
    </lineage>
</organism>
<name>A0A1V9FRY7_9BACT</name>
<dbReference type="RefSeq" id="WP_081151439.1">
    <property type="nucleotide sequence ID" value="NZ_LVYD01000058.1"/>
</dbReference>
<dbReference type="STRING" id="1703345.A3860_05245"/>
<dbReference type="AlphaFoldDB" id="A0A1V9FRY7"/>
<dbReference type="EMBL" id="LVYD01000058">
    <property type="protein sequence ID" value="OQP61125.1"/>
    <property type="molecule type" value="Genomic_DNA"/>
</dbReference>
<protein>
    <submittedName>
        <fullName evidence="1">Uncharacterized protein</fullName>
    </submittedName>
</protein>